<dbReference type="InterPro" id="IPR018062">
    <property type="entry name" value="HTH_AraC-typ_CS"/>
</dbReference>
<dbReference type="EMBL" id="PGVE01000071">
    <property type="protein sequence ID" value="PLS02519.1"/>
    <property type="molecule type" value="Genomic_DNA"/>
</dbReference>
<keyword evidence="2" id="KW-0963">Cytoplasm</keyword>
<dbReference type="OrthoDB" id="342399at2"/>
<evidence type="ECO:0000256" key="4">
    <source>
        <dbReference type="ARBA" id="ARBA00023012"/>
    </source>
</evidence>
<dbReference type="InterPro" id="IPR009057">
    <property type="entry name" value="Homeodomain-like_sf"/>
</dbReference>
<dbReference type="CDD" id="cd17536">
    <property type="entry name" value="REC_YesN-like"/>
    <property type="match status" value="1"/>
</dbReference>
<dbReference type="PROSITE" id="PS00041">
    <property type="entry name" value="HTH_ARAC_FAMILY_1"/>
    <property type="match status" value="1"/>
</dbReference>
<dbReference type="GO" id="GO:0003700">
    <property type="term" value="F:DNA-binding transcription factor activity"/>
    <property type="evidence" value="ECO:0007669"/>
    <property type="project" value="InterPro"/>
</dbReference>
<evidence type="ECO:0000313" key="11">
    <source>
        <dbReference type="EMBL" id="PLS02519.1"/>
    </source>
</evidence>
<dbReference type="SMART" id="SM00342">
    <property type="entry name" value="HTH_ARAC"/>
    <property type="match status" value="1"/>
</dbReference>
<keyword evidence="6" id="KW-0238">DNA-binding</keyword>
<dbReference type="AlphaFoldDB" id="A0A2N5HAH9"/>
<dbReference type="PANTHER" id="PTHR42713">
    <property type="entry name" value="HISTIDINE KINASE-RELATED"/>
    <property type="match status" value="1"/>
</dbReference>
<dbReference type="SMART" id="SM00448">
    <property type="entry name" value="REC"/>
    <property type="match status" value="1"/>
</dbReference>
<dbReference type="PROSITE" id="PS50110">
    <property type="entry name" value="RESPONSE_REGULATORY"/>
    <property type="match status" value="1"/>
</dbReference>
<evidence type="ECO:0000256" key="3">
    <source>
        <dbReference type="ARBA" id="ARBA00022553"/>
    </source>
</evidence>
<evidence type="ECO:0000256" key="2">
    <source>
        <dbReference type="ARBA" id="ARBA00022490"/>
    </source>
</evidence>
<proteinExistence type="predicted"/>
<dbReference type="SUPFAM" id="SSF46689">
    <property type="entry name" value="Homeodomain-like"/>
    <property type="match status" value="1"/>
</dbReference>
<dbReference type="PANTHER" id="PTHR42713:SF3">
    <property type="entry name" value="TRANSCRIPTIONAL REGULATORY PROTEIN HPTR"/>
    <property type="match status" value="1"/>
</dbReference>
<reference evidence="11 12" key="1">
    <citation type="submission" date="2017-11" db="EMBL/GenBank/DDBJ databases">
        <title>Comparitive Functional Genomics of Dry Heat Resistant strains isolated from the Viking Spacecraft.</title>
        <authorList>
            <person name="Seuylemezian A."/>
            <person name="Cooper K."/>
            <person name="Vaishampayan P."/>
        </authorList>
    </citation>
    <scope>NUCLEOTIDE SEQUENCE [LARGE SCALE GENOMIC DNA]</scope>
    <source>
        <strain evidence="11 12">V32-6</strain>
    </source>
</reference>
<dbReference type="InterPro" id="IPR020449">
    <property type="entry name" value="Tscrpt_reg_AraC-type_HTH"/>
</dbReference>
<feature type="modified residue" description="4-aspartylphosphate" evidence="8">
    <location>
        <position position="96"/>
    </location>
</feature>
<dbReference type="Pfam" id="PF12833">
    <property type="entry name" value="HTH_18"/>
    <property type="match status" value="1"/>
</dbReference>
<dbReference type="GO" id="GO:0005737">
    <property type="term" value="C:cytoplasm"/>
    <property type="evidence" value="ECO:0007669"/>
    <property type="project" value="UniProtKB-SubCell"/>
</dbReference>
<feature type="domain" description="Response regulatory" evidence="10">
    <location>
        <begin position="44"/>
        <end position="161"/>
    </location>
</feature>
<evidence type="ECO:0000256" key="7">
    <source>
        <dbReference type="ARBA" id="ARBA00023163"/>
    </source>
</evidence>
<organism evidence="11 12">
    <name type="scientific">Neobacillus cucumis</name>
    <dbReference type="NCBI Taxonomy" id="1740721"/>
    <lineage>
        <taxon>Bacteria</taxon>
        <taxon>Bacillati</taxon>
        <taxon>Bacillota</taxon>
        <taxon>Bacilli</taxon>
        <taxon>Bacillales</taxon>
        <taxon>Bacillaceae</taxon>
        <taxon>Neobacillus</taxon>
    </lineage>
</organism>
<dbReference type="PRINTS" id="PR00032">
    <property type="entry name" value="HTHARAC"/>
</dbReference>
<keyword evidence="12" id="KW-1185">Reference proteome</keyword>
<keyword evidence="7" id="KW-0804">Transcription</keyword>
<protein>
    <recommendedName>
        <fullName evidence="13">DNA-binding response regulator</fullName>
    </recommendedName>
</protein>
<gene>
    <name evidence="11" type="ORF">CVD27_19490</name>
</gene>
<dbReference type="GO" id="GO:0043565">
    <property type="term" value="F:sequence-specific DNA binding"/>
    <property type="evidence" value="ECO:0007669"/>
    <property type="project" value="InterPro"/>
</dbReference>
<comment type="subcellular location">
    <subcellularLocation>
        <location evidence="1">Cytoplasm</location>
    </subcellularLocation>
</comment>
<dbReference type="PROSITE" id="PS01124">
    <property type="entry name" value="HTH_ARAC_FAMILY_2"/>
    <property type="match status" value="1"/>
</dbReference>
<evidence type="ECO:0000256" key="6">
    <source>
        <dbReference type="ARBA" id="ARBA00023125"/>
    </source>
</evidence>
<dbReference type="InterPro" id="IPR001789">
    <property type="entry name" value="Sig_transdc_resp-reg_receiver"/>
</dbReference>
<feature type="domain" description="HTH araC/xylS-type" evidence="9">
    <location>
        <begin position="297"/>
        <end position="396"/>
    </location>
</feature>
<name>A0A2N5HAH9_9BACI</name>
<sequence>MLLPELAYILVKNTVLIFSVKLVMERKLLSECQLRHVRRYKMMKTLIVDDEKWTRETIKSFGKWEQYGIKAIMEAADGQEGLKIIEQWSPDIVITDMKMPGVDGMELLRVVAERFPQVKLIVASGYDDFQYMRQAIRSRAKEYLLKPIHADDLNLILDKCTKEIQRDSRPHLKSFSFLSKDLSTLVMDYKRTVVSFLDELNADGFESAMQRFFYEFKKLDDLDENLLAKIEQEFIPILEEQMIKNDCNVIDVFKNEELIYEGGLSLDLIMKKQLLLGNRYIEYMLQLKKRKGRVDLGEIKDYIERNFSESHLSLDVLANKFFVSKEYLSKAFKAMYGCNITEYIVSRRMEYAKKLIEANELQIKSIAQMSGYEDLSYFYRVFKKYFKISPGEMRQS</sequence>
<evidence type="ECO:0000256" key="1">
    <source>
        <dbReference type="ARBA" id="ARBA00004496"/>
    </source>
</evidence>
<evidence type="ECO:0000256" key="8">
    <source>
        <dbReference type="PROSITE-ProRule" id="PRU00169"/>
    </source>
</evidence>
<dbReference type="Proteomes" id="UP000234950">
    <property type="component" value="Unassembled WGS sequence"/>
</dbReference>
<keyword evidence="4" id="KW-0902">Two-component regulatory system</keyword>
<dbReference type="InterPro" id="IPR011006">
    <property type="entry name" value="CheY-like_superfamily"/>
</dbReference>
<keyword evidence="5" id="KW-0805">Transcription regulation</keyword>
<keyword evidence="3 8" id="KW-0597">Phosphoprotein</keyword>
<dbReference type="InterPro" id="IPR051552">
    <property type="entry name" value="HptR"/>
</dbReference>
<dbReference type="Gene3D" id="3.40.50.2300">
    <property type="match status" value="1"/>
</dbReference>
<evidence type="ECO:0000256" key="5">
    <source>
        <dbReference type="ARBA" id="ARBA00023015"/>
    </source>
</evidence>
<dbReference type="GO" id="GO:0000160">
    <property type="term" value="P:phosphorelay signal transduction system"/>
    <property type="evidence" value="ECO:0007669"/>
    <property type="project" value="UniProtKB-KW"/>
</dbReference>
<evidence type="ECO:0000259" key="10">
    <source>
        <dbReference type="PROSITE" id="PS50110"/>
    </source>
</evidence>
<accession>A0A2N5HAH9</accession>
<evidence type="ECO:0008006" key="13">
    <source>
        <dbReference type="Google" id="ProtNLM"/>
    </source>
</evidence>
<evidence type="ECO:0000313" key="12">
    <source>
        <dbReference type="Proteomes" id="UP000234950"/>
    </source>
</evidence>
<evidence type="ECO:0000259" key="9">
    <source>
        <dbReference type="PROSITE" id="PS01124"/>
    </source>
</evidence>
<dbReference type="Gene3D" id="1.10.10.60">
    <property type="entry name" value="Homeodomain-like"/>
    <property type="match status" value="2"/>
</dbReference>
<dbReference type="SUPFAM" id="SSF52172">
    <property type="entry name" value="CheY-like"/>
    <property type="match status" value="1"/>
</dbReference>
<comment type="caution">
    <text evidence="11">The sequence shown here is derived from an EMBL/GenBank/DDBJ whole genome shotgun (WGS) entry which is preliminary data.</text>
</comment>
<dbReference type="Pfam" id="PF00072">
    <property type="entry name" value="Response_reg"/>
    <property type="match status" value="1"/>
</dbReference>
<dbReference type="InterPro" id="IPR018060">
    <property type="entry name" value="HTH_AraC"/>
</dbReference>